<keyword evidence="2" id="KW-0378">Hydrolase</keyword>
<evidence type="ECO:0000256" key="1">
    <source>
        <dbReference type="ARBA" id="ARBA00022723"/>
    </source>
</evidence>
<comment type="caution">
    <text evidence="2">The sequence shown here is derived from an EMBL/GenBank/DDBJ whole genome shotgun (WGS) entry which is preliminary data.</text>
</comment>
<evidence type="ECO:0000313" key="2">
    <source>
        <dbReference type="EMBL" id="MDX7988411.1"/>
    </source>
</evidence>
<sequence length="237" mass="25831">MAFKEPGLVLQCKGFLFDLDGTLIDSLPAVERAWCQFADKMGISRDEVLNYIHGTPAILSLRHFMPDASEEEIASTFKWIEKIETEDTEGITPLPGALALIDKLNALDIPWAIVTSGTVPLASARHKVAGLPEPAHWVTAESVKKGKPNPEPYLLGAKKLGLLPEECVVFEDATAGIHAGLDAGCQVVVVHDLPGIPRREETHLTVTNLEEIEIVKSGGYVSIYKMDQGTDTDQQSY</sequence>
<dbReference type="SFLD" id="SFLDG01129">
    <property type="entry name" value="C1.5:_HAD__Beta-PGM__Phosphata"/>
    <property type="match status" value="1"/>
</dbReference>
<dbReference type="Gene3D" id="3.40.50.1000">
    <property type="entry name" value="HAD superfamily/HAD-like"/>
    <property type="match status" value="1"/>
</dbReference>
<dbReference type="InterPro" id="IPR023214">
    <property type="entry name" value="HAD_sf"/>
</dbReference>
<organism evidence="2 3">
    <name type="scientific">Xenorhabdus santafensis</name>
    <dbReference type="NCBI Taxonomy" id="2582833"/>
    <lineage>
        <taxon>Bacteria</taxon>
        <taxon>Pseudomonadati</taxon>
        <taxon>Pseudomonadota</taxon>
        <taxon>Gammaproteobacteria</taxon>
        <taxon>Enterobacterales</taxon>
        <taxon>Morganellaceae</taxon>
        <taxon>Xenorhabdus</taxon>
    </lineage>
</organism>
<gene>
    <name evidence="2" type="ORF">FE392_13910</name>
</gene>
<accession>A0ABU4SCG1</accession>
<dbReference type="PANTHER" id="PTHR43481:SF4">
    <property type="entry name" value="GLYCEROL-1-PHOSPHATE PHOSPHOHYDROLASE 1-RELATED"/>
    <property type="match status" value="1"/>
</dbReference>
<dbReference type="InterPro" id="IPR036412">
    <property type="entry name" value="HAD-like_sf"/>
</dbReference>
<keyword evidence="1" id="KW-0479">Metal-binding</keyword>
<protein>
    <submittedName>
        <fullName evidence="2">Sugar phosphatase</fullName>
        <ecNumber evidence="2">3.1.3.23</ecNumber>
    </submittedName>
</protein>
<dbReference type="Gene3D" id="1.10.150.240">
    <property type="entry name" value="Putative phosphatase, domain 2"/>
    <property type="match status" value="1"/>
</dbReference>
<dbReference type="SUPFAM" id="SSF56784">
    <property type="entry name" value="HAD-like"/>
    <property type="match status" value="1"/>
</dbReference>
<dbReference type="PRINTS" id="PR00413">
    <property type="entry name" value="HADHALOGNASE"/>
</dbReference>
<reference evidence="3" key="1">
    <citation type="journal article" date="2024" name="Toxins">
        <title>Genome Sequence Analysis of Native Xenorhabdus Strains Isolated from Entomopathogenic Nematodes in Argentina.</title>
        <authorList>
            <person name="Palma L."/>
            <person name="Frizzo L."/>
            <person name="Kaiser S."/>
            <person name="Berry C."/>
            <person name="Caballero P."/>
            <person name="Bode H.B."/>
            <person name="Del Valle E.E."/>
        </authorList>
    </citation>
    <scope>NUCLEOTIDE SEQUENCE [LARGE SCALE GENOMIC DNA]</scope>
    <source>
        <strain evidence="3">12</strain>
    </source>
</reference>
<dbReference type="Pfam" id="PF00702">
    <property type="entry name" value="Hydrolase"/>
    <property type="match status" value="1"/>
</dbReference>
<name>A0ABU4SCG1_9GAMM</name>
<keyword evidence="3" id="KW-1185">Reference proteome</keyword>
<proteinExistence type="predicted"/>
<dbReference type="NCBIfam" id="TIGR01509">
    <property type="entry name" value="HAD-SF-IA-v3"/>
    <property type="match status" value="1"/>
</dbReference>
<dbReference type="EMBL" id="VCDN01000055">
    <property type="protein sequence ID" value="MDX7988411.1"/>
    <property type="molecule type" value="Genomic_DNA"/>
</dbReference>
<dbReference type="InterPro" id="IPR006439">
    <property type="entry name" value="HAD-SF_hydro_IA"/>
</dbReference>
<evidence type="ECO:0000313" key="3">
    <source>
        <dbReference type="Proteomes" id="UP001271890"/>
    </source>
</evidence>
<dbReference type="GO" id="GO:0050308">
    <property type="term" value="F:sugar-phosphatase activity"/>
    <property type="evidence" value="ECO:0007669"/>
    <property type="project" value="UniProtKB-EC"/>
</dbReference>
<dbReference type="PANTHER" id="PTHR43481">
    <property type="entry name" value="FRUCTOSE-1-PHOSPHATE PHOSPHATASE"/>
    <property type="match status" value="1"/>
</dbReference>
<dbReference type="Proteomes" id="UP001271890">
    <property type="component" value="Unassembled WGS sequence"/>
</dbReference>
<dbReference type="SFLD" id="SFLDS00003">
    <property type="entry name" value="Haloacid_Dehalogenase"/>
    <property type="match status" value="1"/>
</dbReference>
<dbReference type="InterPro" id="IPR051806">
    <property type="entry name" value="HAD-like_SPP"/>
</dbReference>
<dbReference type="InterPro" id="IPR023198">
    <property type="entry name" value="PGP-like_dom2"/>
</dbReference>
<dbReference type="SFLD" id="SFLDG01135">
    <property type="entry name" value="C1.5.6:_HAD__Beta-PGM__Phospha"/>
    <property type="match status" value="1"/>
</dbReference>
<dbReference type="EC" id="3.1.3.23" evidence="2"/>
<dbReference type="NCBIfam" id="NF008610">
    <property type="entry name" value="PRK11587.1"/>
    <property type="match status" value="1"/>
</dbReference>